<sequence>MTVSSTFNREQYATNGVTTAFTIHFPFFNDTDVNAIFVDALGNVTTLALNADFTVSGGGGAGGSLLANTAPADGGKLTLYREIPFTQEDDYVEDDPLPADTLEGGFDRAVIRDQQLKDAQDRALTFPVTIAPGVSAVLPNPQADAVLGWNSAADGLENKALEPGTTVYASTANTNAGTATNEAVTPAGLAGSKFNPAGKHHLPLAGASFVPDTTTAGGGPAISSTVTATNKLPFRTIDFDGTTQENAGIMIAWPKSADEGTITFRYRWLSTGGTAAQGVVMGLAAIGFGDGDAVDTATGTVVTVTDALLAVGQQQVSAESAAITIKNLAEGDTVHLLLTRFTGDAGDTMSGADCKIIGVDVFITTSTGNDA</sequence>
<accession>A0ABU0YEV5</accession>
<dbReference type="RefSeq" id="WP_379953606.1">
    <property type="nucleotide sequence ID" value="NZ_JAUYVI010000001.1"/>
</dbReference>
<evidence type="ECO:0008006" key="3">
    <source>
        <dbReference type="Google" id="ProtNLM"/>
    </source>
</evidence>
<dbReference type="Proteomes" id="UP001230156">
    <property type="component" value="Unassembled WGS sequence"/>
</dbReference>
<name>A0ABU0YEV5_9PROT</name>
<gene>
    <name evidence="1" type="ORF">Q8A70_01065</name>
</gene>
<evidence type="ECO:0000313" key="1">
    <source>
        <dbReference type="EMBL" id="MDQ7246229.1"/>
    </source>
</evidence>
<comment type="caution">
    <text evidence="1">The sequence shown here is derived from an EMBL/GenBank/DDBJ whole genome shotgun (WGS) entry which is preliminary data.</text>
</comment>
<protein>
    <recommendedName>
        <fullName evidence="3">Tail fiber protein</fullName>
    </recommendedName>
</protein>
<organism evidence="1 2">
    <name type="scientific">Dongia sedimenti</name>
    <dbReference type="NCBI Taxonomy" id="3064282"/>
    <lineage>
        <taxon>Bacteria</taxon>
        <taxon>Pseudomonadati</taxon>
        <taxon>Pseudomonadota</taxon>
        <taxon>Alphaproteobacteria</taxon>
        <taxon>Rhodospirillales</taxon>
        <taxon>Dongiaceae</taxon>
        <taxon>Dongia</taxon>
    </lineage>
</organism>
<reference evidence="2" key="1">
    <citation type="submission" date="2023-08" db="EMBL/GenBank/DDBJ databases">
        <title>Rhodospirillaceae gen. nov., a novel taxon isolated from the Yangtze River Yuezi River estuary sludge.</title>
        <authorList>
            <person name="Ruan L."/>
        </authorList>
    </citation>
    <scope>NUCLEOTIDE SEQUENCE [LARGE SCALE GENOMIC DNA]</scope>
    <source>
        <strain evidence="2">R-7</strain>
    </source>
</reference>
<keyword evidence="2" id="KW-1185">Reference proteome</keyword>
<dbReference type="EMBL" id="JAUYVI010000001">
    <property type="protein sequence ID" value="MDQ7246229.1"/>
    <property type="molecule type" value="Genomic_DNA"/>
</dbReference>
<proteinExistence type="predicted"/>
<evidence type="ECO:0000313" key="2">
    <source>
        <dbReference type="Proteomes" id="UP001230156"/>
    </source>
</evidence>